<dbReference type="Pfam" id="PF00536">
    <property type="entry name" value="SAM_1"/>
    <property type="match status" value="1"/>
</dbReference>
<dbReference type="KEGG" id="cvn:111101060"/>
<dbReference type="InterPro" id="IPR049628">
    <property type="entry name" value="CNK1-3_SAM"/>
</dbReference>
<dbReference type="InterPro" id="IPR036034">
    <property type="entry name" value="PDZ_sf"/>
</dbReference>
<dbReference type="PROSITE" id="PS50003">
    <property type="entry name" value="PH_DOMAIN"/>
    <property type="match status" value="1"/>
</dbReference>
<evidence type="ECO:0000259" key="5">
    <source>
        <dbReference type="PROSITE" id="PS50003"/>
    </source>
</evidence>
<feature type="coiled-coil region" evidence="3">
    <location>
        <begin position="981"/>
        <end position="1008"/>
    </location>
</feature>
<dbReference type="CDD" id="cd06748">
    <property type="entry name" value="PDZ_CNK1_2_3-like"/>
    <property type="match status" value="1"/>
</dbReference>
<dbReference type="CDD" id="cd09511">
    <property type="entry name" value="SAM_CNK1_2_3-suppressor"/>
    <property type="match status" value="1"/>
</dbReference>
<dbReference type="Pfam" id="PF10534">
    <property type="entry name" value="CRIC_ras_sig"/>
    <property type="match status" value="1"/>
</dbReference>
<dbReference type="SUPFAM" id="SSF50156">
    <property type="entry name" value="PDZ domain-like"/>
    <property type="match status" value="1"/>
</dbReference>
<evidence type="ECO:0000256" key="2">
    <source>
        <dbReference type="ARBA" id="ARBA00022553"/>
    </source>
</evidence>
<evidence type="ECO:0000256" key="4">
    <source>
        <dbReference type="SAM" id="MobiDB-lite"/>
    </source>
</evidence>
<dbReference type="SMART" id="SM00454">
    <property type="entry name" value="SAM"/>
    <property type="match status" value="1"/>
</dbReference>
<dbReference type="Gene3D" id="2.30.42.10">
    <property type="match status" value="1"/>
</dbReference>
<dbReference type="GeneID" id="111101060"/>
<dbReference type="InterPro" id="IPR051566">
    <property type="entry name" value="CNKSR"/>
</dbReference>
<accession>A0A8B8AC30</accession>
<dbReference type="SMART" id="SM00233">
    <property type="entry name" value="PH"/>
    <property type="match status" value="1"/>
</dbReference>
<feature type="domain" description="SAM" evidence="6">
    <location>
        <begin position="14"/>
        <end position="79"/>
    </location>
</feature>
<evidence type="ECO:0000313" key="9">
    <source>
        <dbReference type="Proteomes" id="UP000694844"/>
    </source>
</evidence>
<evidence type="ECO:0000313" key="10">
    <source>
        <dbReference type="RefSeq" id="XP_022289036.1"/>
    </source>
</evidence>
<feature type="domain" description="PDZ" evidence="7">
    <location>
        <begin position="224"/>
        <end position="305"/>
    </location>
</feature>
<dbReference type="PANTHER" id="PTHR12844:SF42">
    <property type="entry name" value="CONNECTOR ENHANCER OF KSR PROTEIN CNK"/>
    <property type="match status" value="1"/>
</dbReference>
<feature type="region of interest" description="Disordered" evidence="4">
    <location>
        <begin position="309"/>
        <end position="643"/>
    </location>
</feature>
<feature type="compositionally biased region" description="Acidic residues" evidence="4">
    <location>
        <begin position="375"/>
        <end position="384"/>
    </location>
</feature>
<dbReference type="Pfam" id="PF00169">
    <property type="entry name" value="PH"/>
    <property type="match status" value="1"/>
</dbReference>
<dbReference type="AlphaFoldDB" id="A0A8B8AC30"/>
<feature type="compositionally biased region" description="Polar residues" evidence="4">
    <location>
        <begin position="433"/>
        <end position="443"/>
    </location>
</feature>
<dbReference type="RefSeq" id="XP_022289036.1">
    <property type="nucleotide sequence ID" value="XM_022433328.1"/>
</dbReference>
<dbReference type="SUPFAM" id="SSF50729">
    <property type="entry name" value="PH domain-like"/>
    <property type="match status" value="1"/>
</dbReference>
<evidence type="ECO:0000259" key="7">
    <source>
        <dbReference type="PROSITE" id="PS50106"/>
    </source>
</evidence>
<reference evidence="10" key="1">
    <citation type="submission" date="2025-08" db="UniProtKB">
        <authorList>
            <consortium name="RefSeq"/>
        </authorList>
    </citation>
    <scope>IDENTIFICATION</scope>
    <source>
        <tissue evidence="10">Whole sample</tissue>
    </source>
</reference>
<dbReference type="SMART" id="SM00228">
    <property type="entry name" value="PDZ"/>
    <property type="match status" value="1"/>
</dbReference>
<feature type="domain" description="CRIC" evidence="8">
    <location>
        <begin position="87"/>
        <end position="187"/>
    </location>
</feature>
<feature type="compositionally biased region" description="Basic and acidic residues" evidence="4">
    <location>
        <begin position="365"/>
        <end position="374"/>
    </location>
</feature>
<keyword evidence="9" id="KW-1185">Reference proteome</keyword>
<feature type="compositionally biased region" description="Polar residues" evidence="4">
    <location>
        <begin position="348"/>
        <end position="360"/>
    </location>
</feature>
<dbReference type="InterPro" id="IPR001660">
    <property type="entry name" value="SAM"/>
</dbReference>
<feature type="domain" description="PH" evidence="5">
    <location>
        <begin position="769"/>
        <end position="870"/>
    </location>
</feature>
<evidence type="ECO:0000256" key="3">
    <source>
        <dbReference type="SAM" id="Coils"/>
    </source>
</evidence>
<dbReference type="Gene3D" id="1.10.150.50">
    <property type="entry name" value="Transcription Factor, Ets-1"/>
    <property type="match status" value="1"/>
</dbReference>
<feature type="compositionally biased region" description="Basic and acidic residues" evidence="4">
    <location>
        <begin position="502"/>
        <end position="517"/>
    </location>
</feature>
<dbReference type="InterPro" id="IPR011993">
    <property type="entry name" value="PH-like_dom_sf"/>
</dbReference>
<name>A0A8B8AC30_CRAVI</name>
<dbReference type="Pfam" id="PF00595">
    <property type="entry name" value="PDZ"/>
    <property type="match status" value="1"/>
</dbReference>
<gene>
    <name evidence="10" type="primary">LOC111101060</name>
</gene>
<dbReference type="PROSITE" id="PS50106">
    <property type="entry name" value="PDZ"/>
    <property type="match status" value="1"/>
</dbReference>
<evidence type="ECO:0000259" key="6">
    <source>
        <dbReference type="PROSITE" id="PS50105"/>
    </source>
</evidence>
<keyword evidence="3" id="KW-0175">Coiled coil</keyword>
<dbReference type="PROSITE" id="PS50105">
    <property type="entry name" value="SAM_DOMAIN"/>
    <property type="match status" value="1"/>
</dbReference>
<evidence type="ECO:0000256" key="1">
    <source>
        <dbReference type="ARBA" id="ARBA00009498"/>
    </source>
</evidence>
<dbReference type="InterPro" id="IPR017874">
    <property type="entry name" value="CRIC_domain"/>
</dbReference>
<dbReference type="CDD" id="cd13326">
    <property type="entry name" value="PH_CNK_insect-like"/>
    <property type="match status" value="1"/>
</dbReference>
<dbReference type="FunFam" id="2.30.42.10:FF:000060">
    <property type="entry name" value="Connector enhancer of kinase suppressor of Ras 2"/>
    <property type="match status" value="1"/>
</dbReference>
<comment type="similarity">
    <text evidence="1">Belongs to the CNKSR family.</text>
</comment>
<dbReference type="PROSITE" id="PS51290">
    <property type="entry name" value="CRIC"/>
    <property type="match status" value="1"/>
</dbReference>
<organism evidence="9 10">
    <name type="scientific">Crassostrea virginica</name>
    <name type="common">Eastern oyster</name>
    <dbReference type="NCBI Taxonomy" id="6565"/>
    <lineage>
        <taxon>Eukaryota</taxon>
        <taxon>Metazoa</taxon>
        <taxon>Spiralia</taxon>
        <taxon>Lophotrochozoa</taxon>
        <taxon>Mollusca</taxon>
        <taxon>Bivalvia</taxon>
        <taxon>Autobranchia</taxon>
        <taxon>Pteriomorphia</taxon>
        <taxon>Ostreida</taxon>
        <taxon>Ostreoidea</taxon>
        <taxon>Ostreidae</taxon>
        <taxon>Crassostrea</taxon>
    </lineage>
</organism>
<dbReference type="PANTHER" id="PTHR12844">
    <property type="entry name" value="CONNECTOR ENCHANCER OF KINASE SUPPRESSOR OF RAS"/>
    <property type="match status" value="1"/>
</dbReference>
<evidence type="ECO:0000259" key="8">
    <source>
        <dbReference type="PROSITE" id="PS51290"/>
    </source>
</evidence>
<dbReference type="SUPFAM" id="SSF47769">
    <property type="entry name" value="SAM/Pointed domain"/>
    <property type="match status" value="1"/>
</dbReference>
<dbReference type="InterPro" id="IPR013761">
    <property type="entry name" value="SAM/pointed_sf"/>
</dbReference>
<dbReference type="Proteomes" id="UP000694844">
    <property type="component" value="Chromosome 6"/>
</dbReference>
<feature type="compositionally biased region" description="Basic and acidic residues" evidence="4">
    <location>
        <begin position="592"/>
        <end position="618"/>
    </location>
</feature>
<protein>
    <submittedName>
        <fullName evidence="10">Connector enhancer of kinase suppressor of ras 2-like isoform X1</fullName>
    </submittedName>
</protein>
<feature type="compositionally biased region" description="Basic and acidic residues" evidence="4">
    <location>
        <begin position="567"/>
        <end position="576"/>
    </location>
</feature>
<feature type="region of interest" description="Disordered" evidence="4">
    <location>
        <begin position="889"/>
        <end position="925"/>
    </location>
</feature>
<dbReference type="Gene3D" id="2.30.29.30">
    <property type="entry name" value="Pleckstrin-homology domain (PH domain)/Phosphotyrosine-binding domain (PTB)"/>
    <property type="match status" value="1"/>
</dbReference>
<sequence>MSANLVNNIHFENWSSNQVADWLKGLDDVIQQYVAHFKDRDINGKKLMMLTHSDLENVGVHKLGHQELILEAVDLLKSLRYNYETENLQSLALQLGCKARSLFNEVQPRNLENDPNMANHSAHSRHHQLSVEILSSVADLIITLKCVIQWLDRTPFDRIYDMVLLRNTLVKLGIDLISACQKDTSDSNPEEKISTACHMLADYCDGLVVSNSETLSIQPASLEQTTIRKKPGEELGMRIHSAYYGVHVIGEVKDRSPADLCGKIEKGDEVVQVDQKTVVGWQLQRLVDTLKEKPKEVHLLLKKRPHHISPYGQLHNKRHQNTNLLPPQVNTLPSKKRRSREGEHNKQPRPSLQEYVSSVPSEDLYTPREEIATDEKDDGNDTDSDVFRSGSESPQYTLPVISDPKQRRATVSGGSPTLSRTLLGIDEPETPTRPKSFTVTSTDVPPGEFNEILGEDSNLTKLGNGGGKYNAQQKRQDYKSAKASPQSLEFTVKKPVPIVQEPRGERTTPKSASEEQQRTFQDLLDQKKVLDLLEVPSRFQNPNRRTAEEESEEKGACLSSPSSTDTLTDHSERGGAEEEEGGTPSPGPGGDTHADHGGTRQTDDNRHQDEAKEHRVENEATTLTSAPEKHAESSPPGVSVGTEDARTAPLSLMPKTAPQNLDASYIDRRRPSKNAATFSSVATFMREKSEPQLMKIRKIDSFSEGGHRDKQVAFSASTKPEDSTSYRMVVVGGVLQRMPVTTENTVVVMRPKKKSKPVDRRVSCKDLGTGDCEGWLYKKREKHGFMASHWVKRWCVIKQYNMYFYRDPEDLKAEGVLHLPAFKVSPAPEVRTRKYPYAFKVHNAGTSFVFASERQEDMKKWMNKMGLAAISFSPPKVIKHAVEHDDYFSESSDEDVHPSSATSVESLDSLGGHSAGTDDVVDAPVTPFRSQGDLTRLMDNIHREQLTFDGKDKRKQRTSAILPVDDAPALPQDQIDAIKRKQSLLRTLKAKELELQELESILHGENKRELLKSFKEHHTDGV</sequence>
<keyword evidence="2" id="KW-0597">Phosphoprotein</keyword>
<dbReference type="InterPro" id="IPR001849">
    <property type="entry name" value="PH_domain"/>
</dbReference>
<dbReference type="OrthoDB" id="74412at2759"/>
<feature type="compositionally biased region" description="Polar residues" evidence="4">
    <location>
        <begin position="321"/>
        <end position="333"/>
    </location>
</feature>
<proteinExistence type="inferred from homology"/>
<dbReference type="InterPro" id="IPR001478">
    <property type="entry name" value="PDZ"/>
</dbReference>